<keyword evidence="1" id="KW-1133">Transmembrane helix</keyword>
<dbReference type="Proteomes" id="UP000258476">
    <property type="component" value="Chromosome"/>
</dbReference>
<keyword evidence="3" id="KW-1185">Reference proteome</keyword>
<dbReference type="KEGG" id="chla:C834K_0382"/>
<dbReference type="RefSeq" id="WP_117274160.1">
    <property type="nucleotide sequence ID" value="NZ_LS992154.1"/>
</dbReference>
<name>A0A3B0PZK7_9CHLA</name>
<evidence type="ECO:0000313" key="2">
    <source>
        <dbReference type="EMBL" id="SYX08845.1"/>
    </source>
</evidence>
<organism evidence="2 3">
    <name type="scientific">Chlamydia poikilotherma</name>
    <dbReference type="NCBI Taxonomy" id="1967783"/>
    <lineage>
        <taxon>Bacteria</taxon>
        <taxon>Pseudomonadati</taxon>
        <taxon>Chlamydiota</taxon>
        <taxon>Chlamydiia</taxon>
        <taxon>Chlamydiales</taxon>
        <taxon>Chlamydiaceae</taxon>
        <taxon>Chlamydia/Chlamydophila group</taxon>
        <taxon>Chlamydia</taxon>
    </lineage>
</organism>
<protein>
    <submittedName>
        <fullName evidence="2">Uncharacterized protein</fullName>
    </submittedName>
</protein>
<keyword evidence="1" id="KW-0472">Membrane</keyword>
<feature type="transmembrane region" description="Helical" evidence="1">
    <location>
        <begin position="68"/>
        <end position="89"/>
    </location>
</feature>
<gene>
    <name evidence="2" type="ORF">C834K_0382</name>
</gene>
<keyword evidence="1" id="KW-0812">Transmembrane</keyword>
<dbReference type="AlphaFoldDB" id="A0A3B0PZK7"/>
<feature type="transmembrane region" description="Helical" evidence="1">
    <location>
        <begin position="42"/>
        <end position="62"/>
    </location>
</feature>
<dbReference type="OrthoDB" id="18096at2"/>
<evidence type="ECO:0000256" key="1">
    <source>
        <dbReference type="SAM" id="Phobius"/>
    </source>
</evidence>
<proteinExistence type="predicted"/>
<dbReference type="EMBL" id="LS992154">
    <property type="protein sequence ID" value="SYX08845.1"/>
    <property type="molecule type" value="Genomic_DNA"/>
</dbReference>
<reference evidence="3" key="1">
    <citation type="submission" date="2017-11" db="EMBL/GenBank/DDBJ databases">
        <authorList>
            <person name="Seth-Smith MB H."/>
        </authorList>
    </citation>
    <scope>NUCLEOTIDE SEQUENCE [LARGE SCALE GENOMIC DNA]</scope>
</reference>
<accession>A0A3B0PZK7</accession>
<sequence length="110" mass="12381">MMINIQRFQRPSPENPNTATLLYRLHEGPLGEPEGLRTFRRVLSALMTALAILIMIVFTIQSPTITPAALYTAIFFACCTLVCIAMFLVKHVFCQFPEIAKDTIEISFNS</sequence>
<evidence type="ECO:0000313" key="3">
    <source>
        <dbReference type="Proteomes" id="UP000258476"/>
    </source>
</evidence>